<feature type="chain" id="PRO_5020865700" description="HEAT repeat domain-containing protein" evidence="1">
    <location>
        <begin position="22"/>
        <end position="329"/>
    </location>
</feature>
<dbReference type="AlphaFoldDB" id="A0A4R6Z4K8"/>
<comment type="caution">
    <text evidence="2">The sequence shown here is derived from an EMBL/GenBank/DDBJ whole genome shotgun (WGS) entry which is preliminary data.</text>
</comment>
<evidence type="ECO:0000313" key="3">
    <source>
        <dbReference type="Proteomes" id="UP000295293"/>
    </source>
</evidence>
<feature type="signal peptide" evidence="1">
    <location>
        <begin position="1"/>
        <end position="21"/>
    </location>
</feature>
<protein>
    <recommendedName>
        <fullName evidence="4">HEAT repeat domain-containing protein</fullName>
    </recommendedName>
</protein>
<sequence length="329" mass="36113">MGVLRLAFLSVVSLLPAIAGAAKVKPPSAVLREATTNIAVVEFAEPGVPGRMVFKRIEQLGGDAPVPELIDLAVPDKLAGIVVPGERYLIAYSPFRREAEQIRLNRGGAQLLVSPGLEPALLRDSAENRAIYAWQAGADATAVRKRLPELLQLLQHRDPQINNFALAEIVLRPQLNEALDARARKALLSYAQDEDADTNARARLLQAAAVLPQYYGPGKSGWTAIAADLLAQQQVQVQLQQSDGHASLVRFAFDILERDKAKPPVEHITRWLASDNATLAERALLLLRQAYPAEELPALEIALQRSLLPAGTREFLLDHRRRVELQTKK</sequence>
<accession>A0A4R6Z4K8</accession>
<dbReference type="EMBL" id="SNZH01000003">
    <property type="protein sequence ID" value="TDR46615.1"/>
    <property type="molecule type" value="Genomic_DNA"/>
</dbReference>
<evidence type="ECO:0008006" key="4">
    <source>
        <dbReference type="Google" id="ProtNLM"/>
    </source>
</evidence>
<organism evidence="2 3">
    <name type="scientific">Tahibacter aquaticus</name>
    <dbReference type="NCBI Taxonomy" id="520092"/>
    <lineage>
        <taxon>Bacteria</taxon>
        <taxon>Pseudomonadati</taxon>
        <taxon>Pseudomonadota</taxon>
        <taxon>Gammaproteobacteria</taxon>
        <taxon>Lysobacterales</taxon>
        <taxon>Rhodanobacteraceae</taxon>
        <taxon>Tahibacter</taxon>
    </lineage>
</organism>
<gene>
    <name evidence="2" type="ORF">DFR29_103149</name>
</gene>
<keyword evidence="3" id="KW-1185">Reference proteome</keyword>
<proteinExistence type="predicted"/>
<name>A0A4R6Z4K8_9GAMM</name>
<evidence type="ECO:0000256" key="1">
    <source>
        <dbReference type="SAM" id="SignalP"/>
    </source>
</evidence>
<evidence type="ECO:0000313" key="2">
    <source>
        <dbReference type="EMBL" id="TDR46615.1"/>
    </source>
</evidence>
<dbReference type="Proteomes" id="UP000295293">
    <property type="component" value="Unassembled WGS sequence"/>
</dbReference>
<reference evidence="2 3" key="1">
    <citation type="submission" date="2019-03" db="EMBL/GenBank/DDBJ databases">
        <title>Genomic Encyclopedia of Type Strains, Phase IV (KMG-IV): sequencing the most valuable type-strain genomes for metagenomic binning, comparative biology and taxonomic classification.</title>
        <authorList>
            <person name="Goeker M."/>
        </authorList>
    </citation>
    <scope>NUCLEOTIDE SEQUENCE [LARGE SCALE GENOMIC DNA]</scope>
    <source>
        <strain evidence="2 3">DSM 21667</strain>
    </source>
</reference>
<keyword evidence="1" id="KW-0732">Signal</keyword>